<evidence type="ECO:0000256" key="3">
    <source>
        <dbReference type="ARBA" id="ARBA00022452"/>
    </source>
</evidence>
<keyword evidence="7" id="KW-0406">Ion transport</keyword>
<evidence type="ECO:0000259" key="14">
    <source>
        <dbReference type="Pfam" id="PF00593"/>
    </source>
</evidence>
<protein>
    <submittedName>
        <fullName evidence="16">SusC/RagA family TonB-linked outer membrane protein</fullName>
    </submittedName>
</protein>
<keyword evidence="13" id="KW-0732">Signal</keyword>
<dbReference type="RefSeq" id="WP_131446457.1">
    <property type="nucleotide sequence ID" value="NZ_SJZI01000002.1"/>
</dbReference>
<dbReference type="AlphaFoldDB" id="A0A4V2NWZ1"/>
<dbReference type="GO" id="GO:0009279">
    <property type="term" value="C:cell outer membrane"/>
    <property type="evidence" value="ECO:0007669"/>
    <property type="project" value="UniProtKB-SubCell"/>
</dbReference>
<evidence type="ECO:0000256" key="8">
    <source>
        <dbReference type="ARBA" id="ARBA00023077"/>
    </source>
</evidence>
<comment type="caution">
    <text evidence="16">The sequence shown here is derived from an EMBL/GenBank/DDBJ whole genome shotgun (WGS) entry which is preliminary data.</text>
</comment>
<keyword evidence="2 11" id="KW-0813">Transport</keyword>
<dbReference type="InterPro" id="IPR036942">
    <property type="entry name" value="Beta-barrel_TonB_sf"/>
</dbReference>
<dbReference type="InterPro" id="IPR039426">
    <property type="entry name" value="TonB-dep_rcpt-like"/>
</dbReference>
<dbReference type="PANTHER" id="PTHR32552">
    <property type="entry name" value="FERRICHROME IRON RECEPTOR-RELATED"/>
    <property type="match status" value="1"/>
</dbReference>
<evidence type="ECO:0000256" key="5">
    <source>
        <dbReference type="ARBA" id="ARBA00022692"/>
    </source>
</evidence>
<dbReference type="PROSITE" id="PS52016">
    <property type="entry name" value="TONB_DEPENDENT_REC_3"/>
    <property type="match status" value="1"/>
</dbReference>
<dbReference type="EMBL" id="SJZI01000002">
    <property type="protein sequence ID" value="TCJ19282.1"/>
    <property type="molecule type" value="Genomic_DNA"/>
</dbReference>
<feature type="domain" description="TonB-dependent receptor-like beta-barrel" evidence="14">
    <location>
        <begin position="411"/>
        <end position="803"/>
    </location>
</feature>
<dbReference type="InterPro" id="IPR012910">
    <property type="entry name" value="Plug_dom"/>
</dbReference>
<keyword evidence="9 11" id="KW-0472">Membrane</keyword>
<dbReference type="Gene3D" id="2.40.170.20">
    <property type="entry name" value="TonB-dependent receptor, beta-barrel domain"/>
    <property type="match status" value="1"/>
</dbReference>
<keyword evidence="6" id="KW-0408">Iron</keyword>
<comment type="subcellular location">
    <subcellularLocation>
        <location evidence="1 11">Cell outer membrane</location>
        <topology evidence="1 11">Multi-pass membrane protein</topology>
    </subcellularLocation>
</comment>
<dbReference type="InterPro" id="IPR037066">
    <property type="entry name" value="Plug_dom_sf"/>
</dbReference>
<keyword evidence="4" id="KW-0410">Iron transport</keyword>
<keyword evidence="8 12" id="KW-0798">TonB box</keyword>
<dbReference type="InterPro" id="IPR023997">
    <property type="entry name" value="TonB-dep_OMP_SusC/RagA_CS"/>
</dbReference>
<keyword evidence="10 11" id="KW-0998">Cell outer membrane</keyword>
<feature type="domain" description="TonB-dependent receptor plug" evidence="15">
    <location>
        <begin position="119"/>
        <end position="247"/>
    </location>
</feature>
<dbReference type="OrthoDB" id="609136at2"/>
<keyword evidence="3 11" id="KW-1134">Transmembrane beta strand</keyword>
<evidence type="ECO:0000256" key="1">
    <source>
        <dbReference type="ARBA" id="ARBA00004571"/>
    </source>
</evidence>
<evidence type="ECO:0000313" key="16">
    <source>
        <dbReference type="EMBL" id="TCJ19282.1"/>
    </source>
</evidence>
<dbReference type="Proteomes" id="UP000295334">
    <property type="component" value="Unassembled WGS sequence"/>
</dbReference>
<dbReference type="InterPro" id="IPR023996">
    <property type="entry name" value="TonB-dep_OMP_SusC/RagA"/>
</dbReference>
<dbReference type="Pfam" id="PF07715">
    <property type="entry name" value="Plug"/>
    <property type="match status" value="1"/>
</dbReference>
<evidence type="ECO:0000256" key="7">
    <source>
        <dbReference type="ARBA" id="ARBA00023065"/>
    </source>
</evidence>
<evidence type="ECO:0000256" key="9">
    <source>
        <dbReference type="ARBA" id="ARBA00023136"/>
    </source>
</evidence>
<dbReference type="NCBIfam" id="TIGR04056">
    <property type="entry name" value="OMP_RagA_SusC"/>
    <property type="match status" value="1"/>
</dbReference>
<keyword evidence="5 11" id="KW-0812">Transmembrane</keyword>
<dbReference type="Gene3D" id="2.170.130.10">
    <property type="entry name" value="TonB-dependent receptor, plug domain"/>
    <property type="match status" value="1"/>
</dbReference>
<dbReference type="Pfam" id="PF00593">
    <property type="entry name" value="TonB_dep_Rec_b-barrel"/>
    <property type="match status" value="1"/>
</dbReference>
<dbReference type="Pfam" id="PF13715">
    <property type="entry name" value="CarbopepD_reg_2"/>
    <property type="match status" value="1"/>
</dbReference>
<proteinExistence type="inferred from homology"/>
<dbReference type="GO" id="GO:0006826">
    <property type="term" value="P:iron ion transport"/>
    <property type="evidence" value="ECO:0007669"/>
    <property type="project" value="UniProtKB-KW"/>
</dbReference>
<evidence type="ECO:0000256" key="10">
    <source>
        <dbReference type="ARBA" id="ARBA00023237"/>
    </source>
</evidence>
<dbReference type="Gene3D" id="2.60.40.1120">
    <property type="entry name" value="Carboxypeptidase-like, regulatory domain"/>
    <property type="match status" value="1"/>
</dbReference>
<accession>A0A4V2NWZ1</accession>
<gene>
    <name evidence="16" type="ORF">EPD60_02365</name>
</gene>
<dbReference type="InterPro" id="IPR000531">
    <property type="entry name" value="Beta-barrel_TonB"/>
</dbReference>
<keyword evidence="17" id="KW-1185">Reference proteome</keyword>
<evidence type="ECO:0000313" key="17">
    <source>
        <dbReference type="Proteomes" id="UP000295334"/>
    </source>
</evidence>
<dbReference type="InterPro" id="IPR008969">
    <property type="entry name" value="CarboxyPept-like_regulatory"/>
</dbReference>
<evidence type="ECO:0000256" key="6">
    <source>
        <dbReference type="ARBA" id="ARBA00023004"/>
    </source>
</evidence>
<feature type="chain" id="PRO_5020236554" evidence="13">
    <location>
        <begin position="24"/>
        <end position="1029"/>
    </location>
</feature>
<name>A0A4V2NWZ1_9BACT</name>
<reference evidence="16 17" key="1">
    <citation type="submission" date="2019-03" db="EMBL/GenBank/DDBJ databases">
        <authorList>
            <person name="Kim M.K.M."/>
        </authorList>
    </citation>
    <scope>NUCLEOTIDE SEQUENCE [LARGE SCALE GENOMIC DNA]</scope>
    <source>
        <strain evidence="16 17">17J68-12</strain>
    </source>
</reference>
<evidence type="ECO:0000256" key="12">
    <source>
        <dbReference type="RuleBase" id="RU003357"/>
    </source>
</evidence>
<evidence type="ECO:0000256" key="2">
    <source>
        <dbReference type="ARBA" id="ARBA00022448"/>
    </source>
</evidence>
<evidence type="ECO:0000256" key="13">
    <source>
        <dbReference type="SAM" id="SignalP"/>
    </source>
</evidence>
<dbReference type="SUPFAM" id="SSF56935">
    <property type="entry name" value="Porins"/>
    <property type="match status" value="1"/>
</dbReference>
<evidence type="ECO:0000256" key="4">
    <source>
        <dbReference type="ARBA" id="ARBA00022496"/>
    </source>
</evidence>
<evidence type="ECO:0000256" key="11">
    <source>
        <dbReference type="PROSITE-ProRule" id="PRU01360"/>
    </source>
</evidence>
<dbReference type="NCBIfam" id="TIGR04057">
    <property type="entry name" value="SusC_RagA_signa"/>
    <property type="match status" value="1"/>
</dbReference>
<dbReference type="PANTHER" id="PTHR32552:SF81">
    <property type="entry name" value="TONB-DEPENDENT OUTER MEMBRANE RECEPTOR"/>
    <property type="match status" value="1"/>
</dbReference>
<organism evidence="16 17">
    <name type="scientific">Flaviaesturariibacter flavus</name>
    <dbReference type="NCBI Taxonomy" id="2502780"/>
    <lineage>
        <taxon>Bacteria</taxon>
        <taxon>Pseudomonadati</taxon>
        <taxon>Bacteroidota</taxon>
        <taxon>Chitinophagia</taxon>
        <taxon>Chitinophagales</taxon>
        <taxon>Chitinophagaceae</taxon>
        <taxon>Flaviaestuariibacter</taxon>
    </lineage>
</organism>
<feature type="signal peptide" evidence="13">
    <location>
        <begin position="1"/>
        <end position="23"/>
    </location>
</feature>
<dbReference type="SUPFAM" id="SSF49464">
    <property type="entry name" value="Carboxypeptidase regulatory domain-like"/>
    <property type="match status" value="1"/>
</dbReference>
<comment type="similarity">
    <text evidence="11 12">Belongs to the TonB-dependent receptor family.</text>
</comment>
<sequence>MYKYARPSAILMCGLLLQLSAFAQQRRITGTVLSDEDGKPMQGVTVTNPQTKATVFTDASGKYTIEVQAGQQLVFTSVGYGNRSVTVSADQSNVSLRLTRRGTELDQVVVTALGITRSKRSLGYAANDVKGSDLAQTQRDNFVNSLAGRVPGVTVSGTSGMPGSSTSIQLRGINSLSGSNQPLFVIDGLPVNNETFQANNMVSQTENRTVDFSNRISDLNPNDIESLTILKGPEAAALYGIGAANGAIVITTKKGKSGRASISYDFTYGIEKIDNLPEVPRVYQRGANGVTSSTTFGAFGPRYPEGTVFYDNMNNFFRTGTVQKHNISLDGGANGYTYRLSAGYSSREGVVPTTKYDRFNVSLTGTAQLFTKLRAETNLQFINTKNTKVSKGANSFYLSLLTYPADVEMANYLNPNGTRAKFTTTASEIENPFFDVNKNKLDDRGNRVISNLSLIYDMFPWLSFTGRLGIDVSNNDYRVFYHPESARAVGTQGSLNVANQVNRVTTLTYFGEARKNFLDNRFKTTLRVGSAVYDYDDRTFATYGERFLDPDFNSINNATYNSVRGKQTYTPKRVVGVFGDLTMSYNDMFYMTVTGRNDWSSTLPVKNNSFFYPSASGSFVFTELMKNSKLTNVLTMGRIRASIAQVGKDARPFATTAALEPQQTTGGGYGAIFTAPNPELRPEKVTSREIGAELQFFKNRLSLDVAYYKSKSVDQIINDLRISYGTGYILKVINGGELENWGTEILLRGTPIQGKNFTWEASINYTKTDSRLTRLPEGVSEFYNSDTWLFNNVRNGARLGGPLTTLTALQEYMYNDAGQLLIDPTSGLPLKQSFAVWPVAGDRNPDFKMGVYNSFSYKRLNLNFLIDIKKGGDVFNATGAYMYNLGLHPLAVANREQPLVFTGVLRDGLENTKNPTPNNIVINPYYNNTFYTSSVIDQEFIERDVNWVRLRDITLSYRLPERILGFTKVIKSASIGVTATDLFMFTNYTGGDPGVNGTTVATGGSGSMGIDFGNLPVPKTFNFNVRVGF</sequence>
<evidence type="ECO:0000259" key="15">
    <source>
        <dbReference type="Pfam" id="PF07715"/>
    </source>
</evidence>